<reference evidence="1 3" key="2">
    <citation type="journal article" date="2015" name="Genome Biol.">
        <title>Comparative genomics of Steinernema reveals deeply conserved gene regulatory networks.</title>
        <authorList>
            <person name="Dillman A.R."/>
            <person name="Macchietto M."/>
            <person name="Porter C.F."/>
            <person name="Rogers A."/>
            <person name="Williams B."/>
            <person name="Antoshechkin I."/>
            <person name="Lee M.M."/>
            <person name="Goodwin Z."/>
            <person name="Lu X."/>
            <person name="Lewis E.E."/>
            <person name="Goodrich-Blair H."/>
            <person name="Stock S.P."/>
            <person name="Adams B.J."/>
            <person name="Sternberg P.W."/>
            <person name="Mortazavi A."/>
        </authorList>
    </citation>
    <scope>NUCLEOTIDE SEQUENCE [LARGE SCALE GENOMIC DNA]</scope>
    <source>
        <strain evidence="1 3">ALL</strain>
    </source>
</reference>
<reference evidence="1" key="1">
    <citation type="submission" date="2013-11" db="EMBL/GenBank/DDBJ databases">
        <authorList>
            <person name="Sternberg P."/>
            <person name="Dillman A."/>
            <person name="Macchietto M."/>
        </authorList>
    </citation>
    <scope>NUCLEOTIDE SEQUENCE</scope>
    <source>
        <strain evidence="1">ALL</strain>
    </source>
</reference>
<sequence length="67" mass="7588">MRVERRKRTIELKMSLQNKGCEMLNAIDGWDGDGLSDAEDMAPTTIEAMDRMTTQLKVVREGMNAVE</sequence>
<reference evidence="1" key="3">
    <citation type="journal article" date="2019" name="G3 (Bethesda)">
        <title>Hybrid Assembly of the Genome of the Entomopathogenic Nematode Steinernema carpocapsae Identifies the X-Chromosome.</title>
        <authorList>
            <person name="Serra L."/>
            <person name="Macchietto M."/>
            <person name="Macias-Munoz A."/>
            <person name="McGill C.J."/>
            <person name="Rodriguez I.M."/>
            <person name="Rodriguez B."/>
            <person name="Murad R."/>
            <person name="Mortazavi A."/>
        </authorList>
    </citation>
    <scope>NUCLEOTIDE SEQUENCE</scope>
    <source>
        <strain evidence="1">ALL</strain>
    </source>
</reference>
<gene>
    <name evidence="1" type="ORF">L596_016603</name>
    <name evidence="2" type="ORF">L596_016616</name>
</gene>
<evidence type="ECO:0000313" key="1">
    <source>
        <dbReference type="EMBL" id="TKR82934.1"/>
    </source>
</evidence>
<organism evidence="1 3">
    <name type="scientific">Steinernema carpocapsae</name>
    <name type="common">Entomopathogenic nematode</name>
    <dbReference type="NCBI Taxonomy" id="34508"/>
    <lineage>
        <taxon>Eukaryota</taxon>
        <taxon>Metazoa</taxon>
        <taxon>Ecdysozoa</taxon>
        <taxon>Nematoda</taxon>
        <taxon>Chromadorea</taxon>
        <taxon>Rhabditida</taxon>
        <taxon>Tylenchina</taxon>
        <taxon>Panagrolaimomorpha</taxon>
        <taxon>Strongyloidoidea</taxon>
        <taxon>Steinernematidae</taxon>
        <taxon>Steinernema</taxon>
    </lineage>
</organism>
<evidence type="ECO:0000313" key="3">
    <source>
        <dbReference type="Proteomes" id="UP000298663"/>
    </source>
</evidence>
<protein>
    <submittedName>
        <fullName evidence="1">Uncharacterized protein</fullName>
    </submittedName>
</protein>
<dbReference type="EMBL" id="AZBU02000004">
    <property type="protein sequence ID" value="TKR82948.1"/>
    <property type="molecule type" value="Genomic_DNA"/>
</dbReference>
<evidence type="ECO:0000313" key="2">
    <source>
        <dbReference type="EMBL" id="TKR82948.1"/>
    </source>
</evidence>
<dbReference type="Proteomes" id="UP000298663">
    <property type="component" value="Unassembled WGS sequence"/>
</dbReference>
<keyword evidence="3" id="KW-1185">Reference proteome</keyword>
<dbReference type="EMBL" id="AZBU02000004">
    <property type="protein sequence ID" value="TKR82934.1"/>
    <property type="molecule type" value="Genomic_DNA"/>
</dbReference>
<name>A0A4U5NJA9_STECR</name>
<accession>A0A4U5NJA9</accession>
<proteinExistence type="predicted"/>
<comment type="caution">
    <text evidence="1">The sequence shown here is derived from an EMBL/GenBank/DDBJ whole genome shotgun (WGS) entry which is preliminary data.</text>
</comment>
<dbReference type="AlphaFoldDB" id="A0A4U5NJA9"/>